<feature type="binding site" evidence="5">
    <location>
        <position position="219"/>
    </location>
    <ligand>
        <name>3-dehydroquinate</name>
        <dbReference type="ChEBI" id="CHEBI:32364"/>
    </ligand>
</feature>
<dbReference type="CDD" id="cd00502">
    <property type="entry name" value="DHQase_I"/>
    <property type="match status" value="1"/>
</dbReference>
<comment type="caution">
    <text evidence="5">Lacks conserved residue(s) required for the propagation of feature annotation.</text>
</comment>
<comment type="subunit">
    <text evidence="5">Homodimer.</text>
</comment>
<dbReference type="EMBL" id="FPCG01000004">
    <property type="protein sequence ID" value="SFV22306.1"/>
    <property type="molecule type" value="Genomic_DNA"/>
</dbReference>
<dbReference type="GO" id="GO:0046279">
    <property type="term" value="P:3,4-dihydroxybenzoate biosynthetic process"/>
    <property type="evidence" value="ECO:0007669"/>
    <property type="project" value="TreeGrafter"/>
</dbReference>
<comment type="catalytic activity">
    <reaction evidence="1 5">
        <text>3-dehydroquinate = 3-dehydroshikimate + H2O</text>
        <dbReference type="Rhea" id="RHEA:21096"/>
        <dbReference type="ChEBI" id="CHEBI:15377"/>
        <dbReference type="ChEBI" id="CHEBI:16630"/>
        <dbReference type="ChEBI" id="CHEBI:32364"/>
        <dbReference type="EC" id="4.2.1.10"/>
    </reaction>
</comment>
<dbReference type="InterPro" id="IPR001381">
    <property type="entry name" value="DHquinase_I"/>
</dbReference>
<dbReference type="PANTHER" id="PTHR43699">
    <property type="entry name" value="3-DEHYDROQUINATE DEHYDRATASE"/>
    <property type="match status" value="1"/>
</dbReference>
<gene>
    <name evidence="5" type="primary">aroD</name>
    <name evidence="6" type="ORF">SAMN04487966_10416</name>
</gene>
<dbReference type="NCBIfam" id="TIGR01093">
    <property type="entry name" value="aroD"/>
    <property type="match status" value="1"/>
</dbReference>
<dbReference type="UniPathway" id="UPA00053">
    <property type="reaction ID" value="UER00086"/>
</dbReference>
<evidence type="ECO:0000256" key="3">
    <source>
        <dbReference type="ARBA" id="ARBA00023239"/>
    </source>
</evidence>
<keyword evidence="4 5" id="KW-0704">Schiff base</keyword>
<name>A0A1I7MK78_9MICC</name>
<feature type="active site" description="Schiff-base intermediate with substrate" evidence="5">
    <location>
        <position position="177"/>
    </location>
</feature>
<keyword evidence="2 5" id="KW-0057">Aromatic amino acid biosynthesis</keyword>
<accession>A0A1I7MK78</accession>
<dbReference type="Pfam" id="PF01487">
    <property type="entry name" value="DHquinase_I"/>
    <property type="match status" value="1"/>
</dbReference>
<evidence type="ECO:0000256" key="2">
    <source>
        <dbReference type="ARBA" id="ARBA00023141"/>
    </source>
</evidence>
<dbReference type="EC" id="4.2.1.10" evidence="5"/>
<dbReference type="FunFam" id="3.20.20.70:FF:000047">
    <property type="entry name" value="3-dehydroquinate dehydratase"/>
    <property type="match status" value="1"/>
</dbReference>
<dbReference type="AlphaFoldDB" id="A0A1I7MK78"/>
<reference evidence="6 7" key="1">
    <citation type="submission" date="2016-10" db="EMBL/GenBank/DDBJ databases">
        <authorList>
            <person name="de Groot N.N."/>
        </authorList>
    </citation>
    <scope>NUCLEOTIDE SEQUENCE [LARGE SCALE GENOMIC DNA]</scope>
    <source>
        <strain evidence="6 7">CGMCC 1.7054</strain>
    </source>
</reference>
<dbReference type="HAMAP" id="MF_00214">
    <property type="entry name" value="AroD"/>
    <property type="match status" value="1"/>
</dbReference>
<evidence type="ECO:0000256" key="5">
    <source>
        <dbReference type="HAMAP-Rule" id="MF_00214"/>
    </source>
</evidence>
<comment type="function">
    <text evidence="5">Involved in the third step of the chorismate pathway, which leads to the biosynthesis of aromatic amino acids. Catalyzes the cis-dehydration of 3-dehydroquinate (DHQ) and introduces the first double bond of the aromatic ring to yield 3-dehydroshikimate.</text>
</comment>
<evidence type="ECO:0000313" key="6">
    <source>
        <dbReference type="EMBL" id="SFV22306.1"/>
    </source>
</evidence>
<feature type="binding site" evidence="5">
    <location>
        <position position="242"/>
    </location>
    <ligand>
        <name>3-dehydroquinate</name>
        <dbReference type="ChEBI" id="CHEBI:32364"/>
    </ligand>
</feature>
<feature type="binding site" evidence="5">
    <location>
        <position position="91"/>
    </location>
    <ligand>
        <name>3-dehydroquinate</name>
        <dbReference type="ChEBI" id="CHEBI:32364"/>
    </ligand>
</feature>
<comment type="pathway">
    <text evidence="5">Metabolic intermediate biosynthesis; chorismate biosynthesis; chorismate from D-erythrose 4-phosphate and phosphoenolpyruvate: step 3/7.</text>
</comment>
<keyword evidence="3 5" id="KW-0456">Lyase</keyword>
<dbReference type="STRING" id="574650.SAMN04487966_10416"/>
<feature type="binding site" evidence="5">
    <location>
        <position position="238"/>
    </location>
    <ligand>
        <name>3-dehydroquinate</name>
        <dbReference type="ChEBI" id="CHEBI:32364"/>
    </ligand>
</feature>
<dbReference type="Proteomes" id="UP000198881">
    <property type="component" value="Unassembled WGS sequence"/>
</dbReference>
<keyword evidence="5" id="KW-0028">Amino-acid biosynthesis</keyword>
<dbReference type="RefSeq" id="WP_177227861.1">
    <property type="nucleotide sequence ID" value="NZ_FPCG01000004.1"/>
</dbReference>
<protein>
    <recommendedName>
        <fullName evidence="5">3-dehydroquinate dehydratase</fullName>
        <shortName evidence="5">3-dehydroquinase</shortName>
        <ecNumber evidence="5">4.2.1.10</ecNumber>
    </recommendedName>
    <alternativeName>
        <fullName evidence="5">Type I DHQase</fullName>
    </alternativeName>
    <alternativeName>
        <fullName evidence="5">Type I dehydroquinase</fullName>
        <shortName evidence="5">DHQ1</shortName>
    </alternativeName>
</protein>
<organism evidence="6 7">
    <name type="scientific">Micrococcus terreus</name>
    <dbReference type="NCBI Taxonomy" id="574650"/>
    <lineage>
        <taxon>Bacteria</taxon>
        <taxon>Bacillati</taxon>
        <taxon>Actinomycetota</taxon>
        <taxon>Actinomycetes</taxon>
        <taxon>Micrococcales</taxon>
        <taxon>Micrococcaceae</taxon>
        <taxon>Micrococcus</taxon>
    </lineage>
</organism>
<evidence type="ECO:0000313" key="7">
    <source>
        <dbReference type="Proteomes" id="UP000198881"/>
    </source>
</evidence>
<proteinExistence type="inferred from homology"/>
<dbReference type="GO" id="GO:0003855">
    <property type="term" value="F:3-dehydroquinate dehydratase activity"/>
    <property type="evidence" value="ECO:0007669"/>
    <property type="project" value="UniProtKB-UniRule"/>
</dbReference>
<dbReference type="GO" id="GO:0009073">
    <property type="term" value="P:aromatic amino acid family biosynthetic process"/>
    <property type="evidence" value="ECO:0007669"/>
    <property type="project" value="UniProtKB-KW"/>
</dbReference>
<dbReference type="InterPro" id="IPR050146">
    <property type="entry name" value="Type-I_3-dehydroquinase"/>
</dbReference>
<dbReference type="SUPFAM" id="SSF51569">
    <property type="entry name" value="Aldolase"/>
    <property type="match status" value="1"/>
</dbReference>
<dbReference type="GO" id="GO:0008652">
    <property type="term" value="P:amino acid biosynthetic process"/>
    <property type="evidence" value="ECO:0007669"/>
    <property type="project" value="UniProtKB-KW"/>
</dbReference>
<dbReference type="InterPro" id="IPR013785">
    <property type="entry name" value="Aldolase_TIM"/>
</dbReference>
<evidence type="ECO:0000256" key="4">
    <source>
        <dbReference type="ARBA" id="ARBA00023270"/>
    </source>
</evidence>
<feature type="active site" description="Proton donor/acceptor" evidence="5">
    <location>
        <position position="150"/>
    </location>
</feature>
<evidence type="ECO:0000256" key="1">
    <source>
        <dbReference type="ARBA" id="ARBA00001864"/>
    </source>
</evidence>
<dbReference type="GO" id="GO:0009423">
    <property type="term" value="P:chorismate biosynthetic process"/>
    <property type="evidence" value="ECO:0007669"/>
    <property type="project" value="UniProtKB-UniRule"/>
</dbReference>
<comment type="similarity">
    <text evidence="5">Belongs to the type-I 3-dehydroquinase family.</text>
</comment>
<dbReference type="Gene3D" id="3.20.20.70">
    <property type="entry name" value="Aldolase class I"/>
    <property type="match status" value="1"/>
</dbReference>
<keyword evidence="7" id="KW-1185">Reference proteome</keyword>
<feature type="binding site" evidence="5">
    <location>
        <begin position="53"/>
        <end position="55"/>
    </location>
    <ligand>
        <name>3-dehydroquinate</name>
        <dbReference type="ChEBI" id="CHEBI:32364"/>
    </ligand>
</feature>
<sequence length="263" mass="27501">MDPSSTVTIGERTLGSGHTAVIVPLTGASEDELMRQAQAVAEHPLTERIDLVEWRVDLLDDHAQRSADDLTALATRVRQTAGGIPLLATVRTAAEGGAAEVSDQQYLDLVAALSACAAVDAVDVEHRCSTARQAIQTAQASETTVIASHHDFQRTPSAPQILGHLAEMEATGADVLKIAVMPHTPQDVLTLLESTLTAAERMSRPIITMSMGAQGTPSRLCGGLFGSAATFASIGQVSAPGQLPVETVIAVLDAQQAPQGEDR</sequence>
<dbReference type="PANTHER" id="PTHR43699:SF1">
    <property type="entry name" value="3-DEHYDROQUINATE DEHYDRATASE"/>
    <property type="match status" value="1"/>
</dbReference>